<dbReference type="RefSeq" id="WP_068141185.1">
    <property type="nucleotide sequence ID" value="NZ_CP042914.1"/>
</dbReference>
<sequence length="636" mass="70971">MTFPISLVVSNLLVAALIAALALLVGRSGRRAVLAHLLWVAVFIKLVTPPIFRLPLLSIEPAWLPSLDLSLLLGSVWLLGFVSCLVRGVIRSLRFQRLLRREGIRDDEASAFVASLINPPSHSGSRQTSDTIHSWRRADHSSLLSQFRKHLPSLSVWESRAPARRGRPLRKEGEVEPMASRSRQTLDVLRVPLRLSPMLFGFPLRPVIVCPDPLWSRLTTTERHAFLAHETAHYRRRDHWVRWLEWLVTSAYWWFPGMQLARQQLERHEEACCDAWAVEHLDATPRQYAEALLKVVDFISEHAVGIPRIASGMRPTDSLEERLRLLMQRGREQHDSQTLSWFAGTACVALLAVHPMLRREPLSLADNNPAVTQQANPQHSAESSASLPAGSPQPLSLPNSDIPQGFWNQSPPPQWASFSLGPTGTRLVADVEGGIRIDGEQHPTLSFAMKDLQALVEIPSTKRLVIGNHEGNIQLWDLAAAAPVSLIGKHPACVTSLAYHESGGLVSADQAGAVIRWDLQSGQILARWAESDRPVQSVRYARDGQTMMILCGRWNDAASNQQTYLVHSRTLQTLDSWTLHDKVAVVLDSHADGWVSVDWSGTVRRLETSLPADTWPKELVSSLVLSQDSQPPWEPQ</sequence>
<dbReference type="PANTHER" id="PTHR34978:SF3">
    <property type="entry name" value="SLR0241 PROTEIN"/>
    <property type="match status" value="1"/>
</dbReference>
<dbReference type="InterPro" id="IPR015943">
    <property type="entry name" value="WD40/YVTN_repeat-like_dom_sf"/>
</dbReference>
<dbReference type="AlphaFoldDB" id="A0A5B9R1D6"/>
<feature type="compositionally biased region" description="Polar residues" evidence="1">
    <location>
        <begin position="393"/>
        <end position="408"/>
    </location>
</feature>
<accession>A0A5B9R1D6</accession>
<dbReference type="Proteomes" id="UP000325286">
    <property type="component" value="Chromosome"/>
</dbReference>
<keyword evidence="2" id="KW-0472">Membrane</keyword>
<dbReference type="InterPro" id="IPR008756">
    <property type="entry name" value="Peptidase_M56"/>
</dbReference>
<dbReference type="Pfam" id="PF05569">
    <property type="entry name" value="Peptidase_M56"/>
    <property type="match status" value="1"/>
</dbReference>
<evidence type="ECO:0000256" key="2">
    <source>
        <dbReference type="SAM" id="Phobius"/>
    </source>
</evidence>
<organism evidence="4 5">
    <name type="scientific">Roseimaritima ulvae</name>
    <dbReference type="NCBI Taxonomy" id="980254"/>
    <lineage>
        <taxon>Bacteria</taxon>
        <taxon>Pseudomonadati</taxon>
        <taxon>Planctomycetota</taxon>
        <taxon>Planctomycetia</taxon>
        <taxon>Pirellulales</taxon>
        <taxon>Pirellulaceae</taxon>
        <taxon>Roseimaritima</taxon>
    </lineage>
</organism>
<keyword evidence="5" id="KW-1185">Reference proteome</keyword>
<dbReference type="SUPFAM" id="SSF69322">
    <property type="entry name" value="Tricorn protease domain 2"/>
    <property type="match status" value="1"/>
</dbReference>
<feature type="transmembrane region" description="Helical" evidence="2">
    <location>
        <begin position="6"/>
        <end position="26"/>
    </location>
</feature>
<dbReference type="PANTHER" id="PTHR34978">
    <property type="entry name" value="POSSIBLE SENSOR-TRANSDUCER PROTEIN BLAR"/>
    <property type="match status" value="1"/>
</dbReference>
<dbReference type="Gene3D" id="2.130.10.10">
    <property type="entry name" value="YVTN repeat-like/Quinoprotein amine dehydrogenase"/>
    <property type="match status" value="1"/>
</dbReference>
<dbReference type="InterPro" id="IPR052173">
    <property type="entry name" value="Beta-lactam_resp_regulator"/>
</dbReference>
<feature type="compositionally biased region" description="Polar residues" evidence="1">
    <location>
        <begin position="369"/>
        <end position="386"/>
    </location>
</feature>
<proteinExistence type="predicted"/>
<reference evidence="4 5" key="1">
    <citation type="submission" date="2019-08" db="EMBL/GenBank/DDBJ databases">
        <title>Deep-cultivation of Planctomycetes and their phenomic and genomic characterization uncovers novel biology.</title>
        <authorList>
            <person name="Wiegand S."/>
            <person name="Jogler M."/>
            <person name="Boedeker C."/>
            <person name="Pinto D."/>
            <person name="Vollmers J."/>
            <person name="Rivas-Marin E."/>
            <person name="Kohn T."/>
            <person name="Peeters S.H."/>
            <person name="Heuer A."/>
            <person name="Rast P."/>
            <person name="Oberbeckmann S."/>
            <person name="Bunk B."/>
            <person name="Jeske O."/>
            <person name="Meyerdierks A."/>
            <person name="Storesund J.E."/>
            <person name="Kallscheuer N."/>
            <person name="Luecker S."/>
            <person name="Lage O.M."/>
            <person name="Pohl T."/>
            <person name="Merkel B.J."/>
            <person name="Hornburger P."/>
            <person name="Mueller R.-W."/>
            <person name="Bruemmer F."/>
            <person name="Labrenz M."/>
            <person name="Spormann A.M."/>
            <person name="Op den Camp H."/>
            <person name="Overmann J."/>
            <person name="Amann R."/>
            <person name="Jetten M.S.M."/>
            <person name="Mascher T."/>
            <person name="Medema M.H."/>
            <person name="Devos D.P."/>
            <person name="Kaster A.-K."/>
            <person name="Ovreas L."/>
            <person name="Rohde M."/>
            <person name="Galperin M.Y."/>
            <person name="Jogler C."/>
        </authorList>
    </citation>
    <scope>NUCLEOTIDE SEQUENCE [LARGE SCALE GENOMIC DNA]</scope>
    <source>
        <strain evidence="4 5">UC8</strain>
    </source>
</reference>
<evidence type="ECO:0000313" key="5">
    <source>
        <dbReference type="Proteomes" id="UP000325286"/>
    </source>
</evidence>
<dbReference type="CDD" id="cd07341">
    <property type="entry name" value="M56_BlaR1_MecR1_like"/>
    <property type="match status" value="1"/>
</dbReference>
<keyword evidence="2" id="KW-0812">Transmembrane</keyword>
<evidence type="ECO:0000259" key="3">
    <source>
        <dbReference type="Pfam" id="PF05569"/>
    </source>
</evidence>
<protein>
    <submittedName>
        <fullName evidence="4">BlaR1 peptidase M56</fullName>
    </submittedName>
</protein>
<gene>
    <name evidence="4" type="ORF">UC8_56560</name>
</gene>
<name>A0A5B9R1D6_9BACT</name>
<feature type="region of interest" description="Disordered" evidence="1">
    <location>
        <begin position="369"/>
        <end position="408"/>
    </location>
</feature>
<keyword evidence="2" id="KW-1133">Transmembrane helix</keyword>
<feature type="domain" description="Peptidase M56" evidence="3">
    <location>
        <begin position="196"/>
        <end position="325"/>
    </location>
</feature>
<feature type="transmembrane region" description="Helical" evidence="2">
    <location>
        <begin position="33"/>
        <end position="52"/>
    </location>
</feature>
<dbReference type="EMBL" id="CP042914">
    <property type="protein sequence ID" value="QEG43605.1"/>
    <property type="molecule type" value="Genomic_DNA"/>
</dbReference>
<evidence type="ECO:0000256" key="1">
    <source>
        <dbReference type="SAM" id="MobiDB-lite"/>
    </source>
</evidence>
<feature type="transmembrane region" description="Helical" evidence="2">
    <location>
        <begin position="72"/>
        <end position="90"/>
    </location>
</feature>
<dbReference type="KEGG" id="rul:UC8_56560"/>
<evidence type="ECO:0000313" key="4">
    <source>
        <dbReference type="EMBL" id="QEG43605.1"/>
    </source>
</evidence>
<feature type="transmembrane region" description="Helical" evidence="2">
    <location>
        <begin position="339"/>
        <end position="357"/>
    </location>
</feature>